<organism evidence="1 2">
    <name type="scientific">Aquirufa nivalisilvae</name>
    <dbReference type="NCBI Taxonomy" id="2516557"/>
    <lineage>
        <taxon>Bacteria</taxon>
        <taxon>Pseudomonadati</taxon>
        <taxon>Bacteroidota</taxon>
        <taxon>Cytophagia</taxon>
        <taxon>Cytophagales</taxon>
        <taxon>Flectobacillaceae</taxon>
        <taxon>Aquirufa</taxon>
    </lineage>
</organism>
<evidence type="ECO:0008006" key="3">
    <source>
        <dbReference type="Google" id="ProtNLM"/>
    </source>
</evidence>
<protein>
    <recommendedName>
        <fullName evidence="3">Gliding motility lipoprotein GldD</fullName>
    </recommendedName>
</protein>
<dbReference type="PROSITE" id="PS51257">
    <property type="entry name" value="PROKAR_LIPOPROTEIN"/>
    <property type="match status" value="1"/>
</dbReference>
<dbReference type="Pfam" id="PF25593">
    <property type="entry name" value="GldD_lipo"/>
    <property type="match status" value="1"/>
</dbReference>
<dbReference type="EMBL" id="CP029346">
    <property type="protein sequence ID" value="AWL09895.1"/>
    <property type="molecule type" value="Genomic_DNA"/>
</dbReference>
<sequence length="197" mass="22864">MRHWISIVVLSWVFLACSDQTKEEKADLPRPKGYNRIILPKATYQEVEKGHPFTFEVSKYAQVLPDTVSWAEPHWLYIYYPQWHAFIQLTYKPLNKDRKKLANLINDAYTLASKHQGKARGIQEYVMTTRSGRKAGIIELDGEVATSFQFYTTDSVKHYLRGAVYVKTATQNDSLAPVIQFLKKDAMHLIQTLQWKP</sequence>
<accession>A0A2S2DWY0</accession>
<dbReference type="RefSeq" id="WP_226998211.1">
    <property type="nucleotide sequence ID" value="NZ_CP029346.1"/>
</dbReference>
<gene>
    <name evidence="1" type="ORF">HME7025_02046</name>
</gene>
<dbReference type="AlphaFoldDB" id="A0A2S2DWY0"/>
<dbReference type="InterPro" id="IPR019850">
    <property type="entry name" value="GldD-like"/>
</dbReference>
<evidence type="ECO:0000313" key="2">
    <source>
        <dbReference type="Proteomes" id="UP000245468"/>
    </source>
</evidence>
<dbReference type="Proteomes" id="UP000245468">
    <property type="component" value="Chromosome"/>
</dbReference>
<dbReference type="KEGG" id="psez:HME7025_02046"/>
<evidence type="ECO:0000313" key="1">
    <source>
        <dbReference type="EMBL" id="AWL09895.1"/>
    </source>
</evidence>
<reference evidence="2" key="1">
    <citation type="submission" date="2018-05" db="EMBL/GenBank/DDBJ databases">
        <title>Pseudarcicella sp. HME7025 Genome sequencing and assembly.</title>
        <authorList>
            <person name="Kim H."/>
            <person name="Kang H."/>
            <person name="Joh K."/>
        </authorList>
    </citation>
    <scope>NUCLEOTIDE SEQUENCE [LARGE SCALE GENOMIC DNA]</scope>
    <source>
        <strain evidence="2">HME7025</strain>
    </source>
</reference>
<dbReference type="NCBIfam" id="TIGR03512">
    <property type="entry name" value="GldD_lipo"/>
    <property type="match status" value="1"/>
</dbReference>
<proteinExistence type="predicted"/>
<keyword evidence="2" id="KW-1185">Reference proteome</keyword>
<name>A0A2S2DWY0_9BACT</name>